<comment type="caution">
    <text evidence="1">The sequence shown here is derived from an EMBL/GenBank/DDBJ whole genome shotgun (WGS) entry which is preliminary data.</text>
</comment>
<gene>
    <name evidence="1" type="ORF">ACFPLB_04420</name>
</gene>
<dbReference type="Proteomes" id="UP001596016">
    <property type="component" value="Unassembled WGS sequence"/>
</dbReference>
<keyword evidence="2" id="KW-1185">Reference proteome</keyword>
<dbReference type="RefSeq" id="WP_378228106.1">
    <property type="nucleotide sequence ID" value="NZ_JBHSLL010000012.1"/>
</dbReference>
<accession>A0ABW0GUN7</accession>
<dbReference type="EMBL" id="JBHSLL010000012">
    <property type="protein sequence ID" value="MFC5385210.1"/>
    <property type="molecule type" value="Genomic_DNA"/>
</dbReference>
<evidence type="ECO:0000313" key="2">
    <source>
        <dbReference type="Proteomes" id="UP001596016"/>
    </source>
</evidence>
<proteinExistence type="predicted"/>
<organism evidence="1 2">
    <name type="scientific">Aquamicrobium segne</name>
    <dbReference type="NCBI Taxonomy" id="469547"/>
    <lineage>
        <taxon>Bacteria</taxon>
        <taxon>Pseudomonadati</taxon>
        <taxon>Pseudomonadota</taxon>
        <taxon>Alphaproteobacteria</taxon>
        <taxon>Hyphomicrobiales</taxon>
        <taxon>Phyllobacteriaceae</taxon>
        <taxon>Aquamicrobium</taxon>
    </lineage>
</organism>
<reference evidence="2" key="1">
    <citation type="journal article" date="2019" name="Int. J. Syst. Evol. Microbiol.">
        <title>The Global Catalogue of Microorganisms (GCM) 10K type strain sequencing project: providing services to taxonomists for standard genome sequencing and annotation.</title>
        <authorList>
            <consortium name="The Broad Institute Genomics Platform"/>
            <consortium name="The Broad Institute Genome Sequencing Center for Infectious Disease"/>
            <person name="Wu L."/>
            <person name="Ma J."/>
        </authorList>
    </citation>
    <scope>NUCLEOTIDE SEQUENCE [LARGE SCALE GENOMIC DNA]</scope>
    <source>
        <strain evidence="2">CGMCC 4.1415</strain>
    </source>
</reference>
<evidence type="ECO:0000313" key="1">
    <source>
        <dbReference type="EMBL" id="MFC5385210.1"/>
    </source>
</evidence>
<name>A0ABW0GUN7_9HYPH</name>
<sequence>MSFLLSPLGRVLGSIAVALMLLGLAWVHGYRAGAASERTAVLSRSIDVLRERNKVDDQIKGMDDARLCRALGGMPDECAGLGL</sequence>
<protein>
    <submittedName>
        <fullName evidence="1">Uncharacterized protein</fullName>
    </submittedName>
</protein>